<evidence type="ECO:0000256" key="4">
    <source>
        <dbReference type="ARBA" id="ARBA00022807"/>
    </source>
</evidence>
<evidence type="ECO:0000313" key="7">
    <source>
        <dbReference type="EMBL" id="RXR35533.1"/>
    </source>
</evidence>
<dbReference type="InterPro" id="IPR051202">
    <property type="entry name" value="Peptidase_C40"/>
</dbReference>
<evidence type="ECO:0000256" key="3">
    <source>
        <dbReference type="ARBA" id="ARBA00022801"/>
    </source>
</evidence>
<dbReference type="Pfam" id="PF00877">
    <property type="entry name" value="NLPC_P60"/>
    <property type="match status" value="1"/>
</dbReference>
<comment type="similarity">
    <text evidence="1">Belongs to the peptidase C40 family.</text>
</comment>
<keyword evidence="8" id="KW-1185">Reference proteome</keyword>
<evidence type="ECO:0000256" key="2">
    <source>
        <dbReference type="ARBA" id="ARBA00022670"/>
    </source>
</evidence>
<dbReference type="PANTHER" id="PTHR47053">
    <property type="entry name" value="MUREIN DD-ENDOPEPTIDASE MEPH-RELATED"/>
    <property type="match status" value="1"/>
</dbReference>
<dbReference type="GO" id="GO:0008234">
    <property type="term" value="F:cysteine-type peptidase activity"/>
    <property type="evidence" value="ECO:0007669"/>
    <property type="project" value="UniProtKB-KW"/>
</dbReference>
<evidence type="ECO:0000259" key="6">
    <source>
        <dbReference type="PROSITE" id="PS51935"/>
    </source>
</evidence>
<dbReference type="Proteomes" id="UP000289734">
    <property type="component" value="Unassembled WGS sequence"/>
</dbReference>
<dbReference type="OrthoDB" id="9807055at2"/>
<dbReference type="PANTHER" id="PTHR47053:SF1">
    <property type="entry name" value="MUREIN DD-ENDOPEPTIDASE MEPH-RELATED"/>
    <property type="match status" value="1"/>
</dbReference>
<keyword evidence="4" id="KW-0788">Thiol protease</keyword>
<reference evidence="8" key="1">
    <citation type="submission" date="2019-01" db="EMBL/GenBank/DDBJ databases">
        <title>Cytophagaceae bacterium strain CAR-16.</title>
        <authorList>
            <person name="Chen W.-M."/>
        </authorList>
    </citation>
    <scope>NUCLEOTIDE SEQUENCE [LARGE SCALE GENOMIC DNA]</scope>
    <source>
        <strain evidence="8">ICH-30</strain>
    </source>
</reference>
<organism evidence="7 8">
    <name type="scientific">Flavobacterium piscinae</name>
    <dbReference type="NCBI Taxonomy" id="2506424"/>
    <lineage>
        <taxon>Bacteria</taxon>
        <taxon>Pseudomonadati</taxon>
        <taxon>Bacteroidota</taxon>
        <taxon>Flavobacteriia</taxon>
        <taxon>Flavobacteriales</taxon>
        <taxon>Flavobacteriaceae</taxon>
        <taxon>Flavobacterium</taxon>
    </lineage>
</organism>
<gene>
    <name evidence="7" type="ORF">EQG68_01150</name>
</gene>
<dbReference type="EMBL" id="SBKQ01000001">
    <property type="protein sequence ID" value="RXR35533.1"/>
    <property type="molecule type" value="Genomic_DNA"/>
</dbReference>
<name>A0A4Q1KYR2_9FLAO</name>
<dbReference type="RefSeq" id="WP_129462955.1">
    <property type="nucleotide sequence ID" value="NZ_SBKQ01000001.1"/>
</dbReference>
<dbReference type="SUPFAM" id="SSF54001">
    <property type="entry name" value="Cysteine proteinases"/>
    <property type="match status" value="1"/>
</dbReference>
<dbReference type="Gene3D" id="3.90.1720.10">
    <property type="entry name" value="endopeptidase domain like (from Nostoc punctiforme)"/>
    <property type="match status" value="1"/>
</dbReference>
<dbReference type="InterPro" id="IPR038765">
    <property type="entry name" value="Papain-like_cys_pep_sf"/>
</dbReference>
<evidence type="ECO:0000256" key="1">
    <source>
        <dbReference type="ARBA" id="ARBA00007074"/>
    </source>
</evidence>
<dbReference type="GO" id="GO:0006508">
    <property type="term" value="P:proteolysis"/>
    <property type="evidence" value="ECO:0007669"/>
    <property type="project" value="UniProtKB-KW"/>
</dbReference>
<evidence type="ECO:0000256" key="5">
    <source>
        <dbReference type="SAM" id="MobiDB-lite"/>
    </source>
</evidence>
<accession>A0A4Q1KYR2</accession>
<feature type="domain" description="NlpC/P60" evidence="6">
    <location>
        <begin position="86"/>
        <end position="212"/>
    </location>
</feature>
<feature type="region of interest" description="Disordered" evidence="5">
    <location>
        <begin position="50"/>
        <end position="76"/>
    </location>
</feature>
<dbReference type="AlphaFoldDB" id="A0A4Q1KYR2"/>
<dbReference type="PROSITE" id="PS51257">
    <property type="entry name" value="PROKAR_LIPOPROTEIN"/>
    <property type="match status" value="1"/>
</dbReference>
<dbReference type="InterPro" id="IPR000064">
    <property type="entry name" value="NLP_P60_dom"/>
</dbReference>
<keyword evidence="3" id="KW-0378">Hydrolase</keyword>
<protein>
    <submittedName>
        <fullName evidence="7">Peptidoglycan endopeptidase</fullName>
    </submittedName>
</protein>
<evidence type="ECO:0000313" key="8">
    <source>
        <dbReference type="Proteomes" id="UP000289734"/>
    </source>
</evidence>
<proteinExistence type="inferred from homology"/>
<comment type="caution">
    <text evidence="7">The sequence shown here is derived from an EMBL/GenBank/DDBJ whole genome shotgun (WGS) entry which is preliminary data.</text>
</comment>
<dbReference type="PROSITE" id="PS51935">
    <property type="entry name" value="NLPC_P60"/>
    <property type="match status" value="1"/>
</dbReference>
<keyword evidence="2" id="KW-0645">Protease</keyword>
<sequence length="217" mass="24114">MKNAVIFTLLLFFLVGCKSTSSGIVTSKSEAEKKGIYTAPKNTKAVAKNTKNTTEKKATETAKTSQKSRITESDDDDYIPDDDNTSYFVKQLISSAMQYQGVRYRSGGTTSAGMDCSGLVSTVFKEYDISLPRRSVDMSKVGQKLKLKEVKKGDLVFFKTSSRGVINHVGLVTEVRDDEILFIHSSVQRGVIISSTKEAYYQRTFAQANRILSDEHF</sequence>